<reference evidence="2 3" key="1">
    <citation type="submission" date="2014-02" db="EMBL/GenBank/DDBJ databases">
        <title>Draft Genome of Hylemonella gracilis isolated from the Niagara River.</title>
        <authorList>
            <person name="Pawlowski D.R."/>
            <person name="Koudelka G.B."/>
        </authorList>
    </citation>
    <scope>NUCLEOTIDE SEQUENCE [LARGE SCALE GENOMIC DNA]</scope>
    <source>
        <strain evidence="2 3">Niagara R</strain>
    </source>
</reference>
<dbReference type="Gene3D" id="3.40.50.720">
    <property type="entry name" value="NAD(P)-binding Rossmann-like Domain"/>
    <property type="match status" value="1"/>
</dbReference>
<dbReference type="EMBL" id="JEMG01000001">
    <property type="protein sequence ID" value="EYC50236.1"/>
    <property type="molecule type" value="Genomic_DNA"/>
</dbReference>
<protein>
    <submittedName>
        <fullName evidence="2">Epimerase</fullName>
    </submittedName>
</protein>
<name>A0A016XEI0_9BURK</name>
<dbReference type="Proteomes" id="UP000023268">
    <property type="component" value="Unassembled WGS sequence"/>
</dbReference>
<dbReference type="InterPro" id="IPR036291">
    <property type="entry name" value="NAD(P)-bd_dom_sf"/>
</dbReference>
<dbReference type="eggNOG" id="COG0702">
    <property type="taxonomic scope" value="Bacteria"/>
</dbReference>
<dbReference type="InterPro" id="IPR016040">
    <property type="entry name" value="NAD(P)-bd_dom"/>
</dbReference>
<dbReference type="SUPFAM" id="SSF51735">
    <property type="entry name" value="NAD(P)-binding Rossmann-fold domains"/>
    <property type="match status" value="1"/>
</dbReference>
<dbReference type="PANTHER" id="PTHR43355">
    <property type="entry name" value="FLAVIN REDUCTASE (NADPH)"/>
    <property type="match status" value="1"/>
</dbReference>
<dbReference type="InterPro" id="IPR051606">
    <property type="entry name" value="Polyketide_Oxido-like"/>
</dbReference>
<evidence type="ECO:0000313" key="2">
    <source>
        <dbReference type="EMBL" id="EYC50236.1"/>
    </source>
</evidence>
<dbReference type="GO" id="GO:0042602">
    <property type="term" value="F:riboflavin reductase (NADPH) activity"/>
    <property type="evidence" value="ECO:0007669"/>
    <property type="project" value="TreeGrafter"/>
</dbReference>
<dbReference type="RefSeq" id="WP_051509497.1">
    <property type="nucleotide sequence ID" value="NZ_JEMG01000001.1"/>
</dbReference>
<sequence>MKVLVIGATGGSGLAVTRSLLARGAQVTAFARHPESLPPLHGPLRKVAGDATRFEDIDRAMAGHDAVVVALGIRENPLRVRLLGSARTAMDVRSRGTRHVIEAMHRHGVRRLVVQTSYGVGATAGRLPFMVKLVFALMLRPQIRDTGRQEDAVRDSGLDWVLVQPVNLTDDAVLEPAYASSNGDYQSMKVSRQQVGEFLADAALSDLYVGTSVALSAHAPEGKSIADRSARGRPQVR</sequence>
<dbReference type="GO" id="GO:0004074">
    <property type="term" value="F:biliverdin reductase [NAD(P)H] activity"/>
    <property type="evidence" value="ECO:0007669"/>
    <property type="project" value="TreeGrafter"/>
</dbReference>
<evidence type="ECO:0000313" key="3">
    <source>
        <dbReference type="Proteomes" id="UP000023268"/>
    </source>
</evidence>
<dbReference type="AlphaFoldDB" id="A0A016XEI0"/>
<feature type="domain" description="NAD(P)-binding" evidence="1">
    <location>
        <begin position="7"/>
        <end position="203"/>
    </location>
</feature>
<accession>A0A016XEI0</accession>
<gene>
    <name evidence="2" type="ORF">AZ34_03530</name>
</gene>
<organism evidence="2 3">
    <name type="scientific">Hylemonella gracilis str. Niagara R</name>
    <dbReference type="NCBI Taxonomy" id="1458275"/>
    <lineage>
        <taxon>Bacteria</taxon>
        <taxon>Pseudomonadati</taxon>
        <taxon>Pseudomonadota</taxon>
        <taxon>Betaproteobacteria</taxon>
        <taxon>Burkholderiales</taxon>
        <taxon>Comamonadaceae</taxon>
        <taxon>Hylemonella</taxon>
    </lineage>
</organism>
<proteinExistence type="predicted"/>
<dbReference type="OrthoDB" id="5292533at2"/>
<dbReference type="STRING" id="1458275.AZ34_03530"/>
<comment type="caution">
    <text evidence="2">The sequence shown here is derived from an EMBL/GenBank/DDBJ whole genome shotgun (WGS) entry which is preliminary data.</text>
</comment>
<dbReference type="PANTHER" id="PTHR43355:SF2">
    <property type="entry name" value="FLAVIN REDUCTASE (NADPH)"/>
    <property type="match status" value="1"/>
</dbReference>
<evidence type="ECO:0000259" key="1">
    <source>
        <dbReference type="Pfam" id="PF13460"/>
    </source>
</evidence>
<dbReference type="Pfam" id="PF13460">
    <property type="entry name" value="NAD_binding_10"/>
    <property type="match status" value="1"/>
</dbReference>